<sequence>MPIHSRLLTESVLDIELIAHPIYDRLSAADLVRLSSTCRTAHASIQAYIRSAFNIDRLLSRFFPPATPGCSTTCALEHTHTEEHARARAFRSLQAATGTLVSGSAALQFFDRQVWPESDLDLYAYARHRREVGRWLIAEGYRYKPSRFQHPSFEIEVKQCVVARPNGIYSMPGVLAIFTFVKPLPESEPAVPPRRRGTPPVEDVISVTETGASTDEESEGGGQPKELKVQIIVAKNTPMEVILGFHSTTVMNVISYEKAYCLFPRATLEERRALVSSSCLGRDGGTPREDGLDKYRRRGWTIHYYLPAHEIVPDSSAQSFFPTPRSARFPSPSAFGLPRTAASRSPTFRFGWRWIDDSCSWVLSLPQTGITPPAAANGSTLARTHDPVAVCNWEVRCDPSRGTLMHFETVGCKVLRYMYLVTDAQLLDYDEELPALCRDFLHNLASRRLSSLRI</sequence>
<gene>
    <name evidence="1" type="primary">Q7Z8E8</name>
</gene>
<evidence type="ECO:0000313" key="1">
    <source>
        <dbReference type="EMBL" id="VWP00513.1"/>
    </source>
</evidence>
<reference evidence="1" key="1">
    <citation type="submission" date="2019-10" db="EMBL/GenBank/DDBJ databases">
        <authorList>
            <person name="Nor Muhammad N."/>
        </authorList>
    </citation>
    <scope>NUCLEOTIDE SEQUENCE</scope>
</reference>
<organism evidence="1">
    <name type="scientific">Ganoderma boninense</name>
    <dbReference type="NCBI Taxonomy" id="34458"/>
    <lineage>
        <taxon>Eukaryota</taxon>
        <taxon>Fungi</taxon>
        <taxon>Dikarya</taxon>
        <taxon>Basidiomycota</taxon>
        <taxon>Agaricomycotina</taxon>
        <taxon>Agaricomycetes</taxon>
        <taxon>Polyporales</taxon>
        <taxon>Polyporaceae</taxon>
        <taxon>Ganoderma</taxon>
    </lineage>
</organism>
<name>A0A5K1K394_9APHY</name>
<protein>
    <submittedName>
        <fullName evidence="1">Cell surface hydrophobicity-associated protein</fullName>
    </submittedName>
</protein>
<proteinExistence type="predicted"/>
<dbReference type="AlphaFoldDB" id="A0A5K1K394"/>
<dbReference type="EMBL" id="LR728549">
    <property type="protein sequence ID" value="VWP00513.1"/>
    <property type="molecule type" value="Genomic_DNA"/>
</dbReference>
<accession>A0A5K1K394</accession>